<dbReference type="PROSITE" id="PS50005">
    <property type="entry name" value="TPR"/>
    <property type="match status" value="2"/>
</dbReference>
<keyword evidence="6" id="KW-0131">Cell cycle</keyword>
<keyword evidence="2" id="KW-0677">Repeat</keyword>
<evidence type="ECO:0000256" key="1">
    <source>
        <dbReference type="ARBA" id="ARBA00022618"/>
    </source>
</evidence>
<keyword evidence="1" id="KW-0132">Cell division</keyword>
<accession>A0A6G1I4Q3</accession>
<keyword evidence="10" id="KW-1185">Reference proteome</keyword>
<keyword evidence="4" id="KW-0833">Ubl conjugation pathway</keyword>
<dbReference type="InterPro" id="IPR011990">
    <property type="entry name" value="TPR-like_helical_dom_sf"/>
</dbReference>
<feature type="compositionally biased region" description="Basic and acidic residues" evidence="8">
    <location>
        <begin position="120"/>
        <end position="131"/>
    </location>
</feature>
<dbReference type="Pfam" id="PF13181">
    <property type="entry name" value="TPR_8"/>
    <property type="match status" value="1"/>
</dbReference>
<dbReference type="GO" id="GO:0031145">
    <property type="term" value="P:anaphase-promoting complex-dependent catabolic process"/>
    <property type="evidence" value="ECO:0007669"/>
    <property type="project" value="TreeGrafter"/>
</dbReference>
<gene>
    <name evidence="9" type="ORF">EJ06DRAFT_506431</name>
</gene>
<dbReference type="OrthoDB" id="10006270at2759"/>
<feature type="region of interest" description="Disordered" evidence="8">
    <location>
        <begin position="569"/>
        <end position="593"/>
    </location>
</feature>
<dbReference type="SMART" id="SM00028">
    <property type="entry name" value="TPR"/>
    <property type="match status" value="7"/>
</dbReference>
<dbReference type="InterPro" id="IPR019734">
    <property type="entry name" value="TPR_rpt"/>
</dbReference>
<dbReference type="GO" id="GO:0005680">
    <property type="term" value="C:anaphase-promoting complex"/>
    <property type="evidence" value="ECO:0007669"/>
    <property type="project" value="TreeGrafter"/>
</dbReference>
<feature type="repeat" description="TPR" evidence="7">
    <location>
        <begin position="320"/>
        <end position="353"/>
    </location>
</feature>
<dbReference type="Gene3D" id="1.25.40.10">
    <property type="entry name" value="Tetratricopeptide repeat domain"/>
    <property type="match status" value="1"/>
</dbReference>
<evidence type="ECO:0000256" key="6">
    <source>
        <dbReference type="ARBA" id="ARBA00023306"/>
    </source>
</evidence>
<feature type="region of interest" description="Disordered" evidence="8">
    <location>
        <begin position="101"/>
        <end position="131"/>
    </location>
</feature>
<protein>
    <submittedName>
        <fullName evidence="9">TPR-like protein</fullName>
    </submittedName>
</protein>
<dbReference type="GO" id="GO:0045842">
    <property type="term" value="P:positive regulation of mitotic metaphase/anaphase transition"/>
    <property type="evidence" value="ECO:0007669"/>
    <property type="project" value="TreeGrafter"/>
</dbReference>
<keyword evidence="5 7" id="KW-0802">TPR repeat</keyword>
<dbReference type="PANTHER" id="PTHR12558:SF9">
    <property type="entry name" value="CELL DIVISION CYCLE PROTEIN 16 HOMOLOG"/>
    <property type="match status" value="1"/>
</dbReference>
<evidence type="ECO:0000313" key="9">
    <source>
        <dbReference type="EMBL" id="KAF2403161.1"/>
    </source>
</evidence>
<evidence type="ECO:0000256" key="2">
    <source>
        <dbReference type="ARBA" id="ARBA00022737"/>
    </source>
</evidence>
<dbReference type="EMBL" id="ML996690">
    <property type="protein sequence ID" value="KAF2403161.1"/>
    <property type="molecule type" value="Genomic_DNA"/>
</dbReference>
<dbReference type="GO" id="GO:0005737">
    <property type="term" value="C:cytoplasm"/>
    <property type="evidence" value="ECO:0007669"/>
    <property type="project" value="TreeGrafter"/>
</dbReference>
<feature type="repeat" description="TPR" evidence="7">
    <location>
        <begin position="497"/>
        <end position="530"/>
    </location>
</feature>
<evidence type="ECO:0000313" key="10">
    <source>
        <dbReference type="Proteomes" id="UP000799640"/>
    </source>
</evidence>
<evidence type="ECO:0000256" key="3">
    <source>
        <dbReference type="ARBA" id="ARBA00022776"/>
    </source>
</evidence>
<dbReference type="PANTHER" id="PTHR12558">
    <property type="entry name" value="CELL DIVISION CYCLE 16,23,27"/>
    <property type="match status" value="1"/>
</dbReference>
<dbReference type="SUPFAM" id="SSF48452">
    <property type="entry name" value="TPR-like"/>
    <property type="match status" value="2"/>
</dbReference>
<feature type="compositionally biased region" description="Basic residues" evidence="8">
    <location>
        <begin position="580"/>
        <end position="593"/>
    </location>
</feature>
<name>A0A6G1I4Q3_9PEZI</name>
<evidence type="ECO:0000256" key="4">
    <source>
        <dbReference type="ARBA" id="ARBA00022786"/>
    </source>
</evidence>
<dbReference type="GO" id="GO:0016567">
    <property type="term" value="P:protein ubiquitination"/>
    <property type="evidence" value="ECO:0007669"/>
    <property type="project" value="TreeGrafter"/>
</dbReference>
<evidence type="ECO:0000256" key="8">
    <source>
        <dbReference type="SAM" id="MobiDB-lite"/>
    </source>
</evidence>
<sequence length="593" mass="66038">MDKYLREWRQKAQDMNQHEAASFVGDKLVALSASPDDVYALAQSYVAQGHFSRAQSLLATKGVVEHSSACKYLAALCLLKQHKYEEALHLLGDSNPVHLISDPNNPRRKLRHGGTAARATRIDQSEERDRTDPKAEAGMCFLRGQCYVKNNAFDKAKECFKIAVRIDVQCYEAFDALMKNALLSSDEEWDFLDSLDFDSITVGDGRNQDENQEAAQFTRLLYSTRLSKYSHPTETIEAVETLSTHYKLAHNADIMLARASLLFTQCRFRDALQATTAILEADPDNIPAMPVHVACLHELGEKNSLHILAHTLAESHPNEPVTYLAIGVYYLTINQISEARRFFSKSSTMDPHFGPAWIGFAHTFAAEGEHDQAISAYSTALRLFQGTHLPNLFMGMQNLALGNLRLAKEYLRVAWTLCKTDPLLINELGVVAYHENDLTAAIDAFTRALQMATALNSDPHAWLPTRTNLAHALRRARRYAEAHDVFVQVLQEGGRDCAVFSALGLTCLELGDLNGAIRALHEALAVNPQDAVATDLLARAMEFWGEGEEEVDEGGEREADARIAEVANTVRKQAQETRRRSGRVKRQARTSGT</sequence>
<dbReference type="AlphaFoldDB" id="A0A6G1I4Q3"/>
<evidence type="ECO:0000256" key="5">
    <source>
        <dbReference type="ARBA" id="ARBA00022803"/>
    </source>
</evidence>
<reference evidence="9" key="1">
    <citation type="journal article" date="2020" name="Stud. Mycol.">
        <title>101 Dothideomycetes genomes: a test case for predicting lifestyles and emergence of pathogens.</title>
        <authorList>
            <person name="Haridas S."/>
            <person name="Albert R."/>
            <person name="Binder M."/>
            <person name="Bloem J."/>
            <person name="Labutti K."/>
            <person name="Salamov A."/>
            <person name="Andreopoulos B."/>
            <person name="Baker S."/>
            <person name="Barry K."/>
            <person name="Bills G."/>
            <person name="Bluhm B."/>
            <person name="Cannon C."/>
            <person name="Castanera R."/>
            <person name="Culley D."/>
            <person name="Daum C."/>
            <person name="Ezra D."/>
            <person name="Gonzalez J."/>
            <person name="Henrissat B."/>
            <person name="Kuo A."/>
            <person name="Liang C."/>
            <person name="Lipzen A."/>
            <person name="Lutzoni F."/>
            <person name="Magnuson J."/>
            <person name="Mondo S."/>
            <person name="Nolan M."/>
            <person name="Ohm R."/>
            <person name="Pangilinan J."/>
            <person name="Park H.-J."/>
            <person name="Ramirez L."/>
            <person name="Alfaro M."/>
            <person name="Sun H."/>
            <person name="Tritt A."/>
            <person name="Yoshinaga Y."/>
            <person name="Zwiers L.-H."/>
            <person name="Turgeon B."/>
            <person name="Goodwin S."/>
            <person name="Spatafora J."/>
            <person name="Crous P."/>
            <person name="Grigoriev I."/>
        </authorList>
    </citation>
    <scope>NUCLEOTIDE SEQUENCE</scope>
    <source>
        <strain evidence="9">CBS 262.69</strain>
    </source>
</reference>
<organism evidence="9 10">
    <name type="scientific">Trichodelitschia bisporula</name>
    <dbReference type="NCBI Taxonomy" id="703511"/>
    <lineage>
        <taxon>Eukaryota</taxon>
        <taxon>Fungi</taxon>
        <taxon>Dikarya</taxon>
        <taxon>Ascomycota</taxon>
        <taxon>Pezizomycotina</taxon>
        <taxon>Dothideomycetes</taxon>
        <taxon>Dothideomycetes incertae sedis</taxon>
        <taxon>Phaeotrichales</taxon>
        <taxon>Phaeotrichaceae</taxon>
        <taxon>Trichodelitschia</taxon>
    </lineage>
</organism>
<keyword evidence="3" id="KW-0498">Mitosis</keyword>
<proteinExistence type="predicted"/>
<dbReference type="Pfam" id="PF13424">
    <property type="entry name" value="TPR_12"/>
    <property type="match status" value="1"/>
</dbReference>
<dbReference type="Proteomes" id="UP000799640">
    <property type="component" value="Unassembled WGS sequence"/>
</dbReference>
<dbReference type="Pfam" id="PF12895">
    <property type="entry name" value="ANAPC3"/>
    <property type="match status" value="1"/>
</dbReference>
<dbReference type="GO" id="GO:0051301">
    <property type="term" value="P:cell division"/>
    <property type="evidence" value="ECO:0007669"/>
    <property type="project" value="UniProtKB-KW"/>
</dbReference>
<evidence type="ECO:0000256" key="7">
    <source>
        <dbReference type="PROSITE-ProRule" id="PRU00339"/>
    </source>
</evidence>